<name>A0AAN6Y1P4_9PEZI</name>
<keyword evidence="3" id="KW-1185">Reference proteome</keyword>
<protein>
    <recommendedName>
        <fullName evidence="4">Galactose oxidase</fullName>
    </recommendedName>
</protein>
<reference evidence="2" key="2">
    <citation type="submission" date="2023-05" db="EMBL/GenBank/DDBJ databases">
        <authorList>
            <consortium name="Lawrence Berkeley National Laboratory"/>
            <person name="Steindorff A."/>
            <person name="Hensen N."/>
            <person name="Bonometti L."/>
            <person name="Westerberg I."/>
            <person name="Brannstrom I.O."/>
            <person name="Guillou S."/>
            <person name="Cros-Aarteil S."/>
            <person name="Calhoun S."/>
            <person name="Haridas S."/>
            <person name="Kuo A."/>
            <person name="Mondo S."/>
            <person name="Pangilinan J."/>
            <person name="Riley R."/>
            <person name="Labutti K."/>
            <person name="Andreopoulos B."/>
            <person name="Lipzen A."/>
            <person name="Chen C."/>
            <person name="Yanf M."/>
            <person name="Daum C."/>
            <person name="Ng V."/>
            <person name="Clum A."/>
            <person name="Ohm R."/>
            <person name="Martin F."/>
            <person name="Silar P."/>
            <person name="Natvig D."/>
            <person name="Lalanne C."/>
            <person name="Gautier V."/>
            <person name="Ament-Velasquez S.L."/>
            <person name="Kruys A."/>
            <person name="Hutchinson M.I."/>
            <person name="Powell A.J."/>
            <person name="Barry K."/>
            <person name="Miller A.N."/>
            <person name="Grigoriev I.V."/>
            <person name="Debuchy R."/>
            <person name="Gladieux P."/>
            <person name="Thoren M.H."/>
            <person name="Johannesson H."/>
        </authorList>
    </citation>
    <scope>NUCLEOTIDE SEQUENCE</scope>
    <source>
        <strain evidence="2">PSN293</strain>
    </source>
</reference>
<dbReference type="Proteomes" id="UP001301769">
    <property type="component" value="Unassembled WGS sequence"/>
</dbReference>
<dbReference type="InterPro" id="IPR006652">
    <property type="entry name" value="Kelch_1"/>
</dbReference>
<dbReference type="PANTHER" id="PTHR45632:SF24">
    <property type="entry name" value="GALACTOSE OXIDASE"/>
    <property type="match status" value="1"/>
</dbReference>
<feature type="signal peptide" evidence="1">
    <location>
        <begin position="1"/>
        <end position="18"/>
    </location>
</feature>
<dbReference type="SUPFAM" id="SSF117281">
    <property type="entry name" value="Kelch motif"/>
    <property type="match status" value="2"/>
</dbReference>
<accession>A0AAN6Y1P4</accession>
<evidence type="ECO:0000256" key="1">
    <source>
        <dbReference type="SAM" id="SignalP"/>
    </source>
</evidence>
<dbReference type="EMBL" id="MU858241">
    <property type="protein sequence ID" value="KAK4208502.1"/>
    <property type="molecule type" value="Genomic_DNA"/>
</dbReference>
<evidence type="ECO:0008006" key="4">
    <source>
        <dbReference type="Google" id="ProtNLM"/>
    </source>
</evidence>
<gene>
    <name evidence="2" type="ORF">QBC37DRAFT_431897</name>
</gene>
<evidence type="ECO:0000313" key="2">
    <source>
        <dbReference type="EMBL" id="KAK4208502.1"/>
    </source>
</evidence>
<proteinExistence type="predicted"/>
<sequence>MQTFIHIFLALLPFWALATKPVHCPTNDAGGKWVSNLPPIAKFPRQEHITLFIPPSNILIIGGIIPSPNSDPTNPWPTTDLVQLYDTATPSSNWTELPHLPIPLNHANAAYVNGKIYVLLGLEVTADGSWRGTPRSWVLDFEKWRICSGATPTPGKYLKHKVCAAAKPPVLWEELPTLPEDLVARGSAAVGVHGDKIYLAGGMTVLQPWQGGMQDSVGSVVVFDTRKEKWITEVGRKVEDLPASRDHAGVAVVEGIMYVLGGRDHGQVNVRDTVFALDIRSEKAASKGWTVKKGRMPTARGGIAAAAVGRRIFTFGGEGNSEPGANGVFNQTEAYDVGTDSWERLGPMKVPRHGTYAAAVGGKIYIPGGGVQIGAGPVDVVDVFEPCTGSK</sequence>
<comment type="caution">
    <text evidence="2">The sequence shown here is derived from an EMBL/GenBank/DDBJ whole genome shotgun (WGS) entry which is preliminary data.</text>
</comment>
<organism evidence="2 3">
    <name type="scientific">Rhypophila decipiens</name>
    <dbReference type="NCBI Taxonomy" id="261697"/>
    <lineage>
        <taxon>Eukaryota</taxon>
        <taxon>Fungi</taxon>
        <taxon>Dikarya</taxon>
        <taxon>Ascomycota</taxon>
        <taxon>Pezizomycotina</taxon>
        <taxon>Sordariomycetes</taxon>
        <taxon>Sordariomycetidae</taxon>
        <taxon>Sordariales</taxon>
        <taxon>Naviculisporaceae</taxon>
        <taxon>Rhypophila</taxon>
    </lineage>
</organism>
<dbReference type="InterPro" id="IPR015915">
    <property type="entry name" value="Kelch-typ_b-propeller"/>
</dbReference>
<feature type="chain" id="PRO_5042981814" description="Galactose oxidase" evidence="1">
    <location>
        <begin position="19"/>
        <end position="391"/>
    </location>
</feature>
<dbReference type="SMART" id="SM00612">
    <property type="entry name" value="Kelch"/>
    <property type="match status" value="4"/>
</dbReference>
<dbReference type="PANTHER" id="PTHR45632">
    <property type="entry name" value="LD33804P"/>
    <property type="match status" value="1"/>
</dbReference>
<dbReference type="Pfam" id="PF24681">
    <property type="entry name" value="Kelch_KLHDC2_KLHL20_DRC7"/>
    <property type="match status" value="1"/>
</dbReference>
<keyword evidence="1" id="KW-0732">Signal</keyword>
<reference evidence="2" key="1">
    <citation type="journal article" date="2023" name="Mol. Phylogenet. Evol.">
        <title>Genome-scale phylogeny and comparative genomics of the fungal order Sordariales.</title>
        <authorList>
            <person name="Hensen N."/>
            <person name="Bonometti L."/>
            <person name="Westerberg I."/>
            <person name="Brannstrom I.O."/>
            <person name="Guillou S."/>
            <person name="Cros-Aarteil S."/>
            <person name="Calhoun S."/>
            <person name="Haridas S."/>
            <person name="Kuo A."/>
            <person name="Mondo S."/>
            <person name="Pangilinan J."/>
            <person name="Riley R."/>
            <person name="LaButti K."/>
            <person name="Andreopoulos B."/>
            <person name="Lipzen A."/>
            <person name="Chen C."/>
            <person name="Yan M."/>
            <person name="Daum C."/>
            <person name="Ng V."/>
            <person name="Clum A."/>
            <person name="Steindorff A."/>
            <person name="Ohm R.A."/>
            <person name="Martin F."/>
            <person name="Silar P."/>
            <person name="Natvig D.O."/>
            <person name="Lalanne C."/>
            <person name="Gautier V."/>
            <person name="Ament-Velasquez S.L."/>
            <person name="Kruys A."/>
            <person name="Hutchinson M.I."/>
            <person name="Powell A.J."/>
            <person name="Barry K."/>
            <person name="Miller A.N."/>
            <person name="Grigoriev I.V."/>
            <person name="Debuchy R."/>
            <person name="Gladieux P."/>
            <person name="Hiltunen Thoren M."/>
            <person name="Johannesson H."/>
        </authorList>
    </citation>
    <scope>NUCLEOTIDE SEQUENCE</scope>
    <source>
        <strain evidence="2">PSN293</strain>
    </source>
</reference>
<dbReference type="Gene3D" id="2.120.10.80">
    <property type="entry name" value="Kelch-type beta propeller"/>
    <property type="match status" value="2"/>
</dbReference>
<dbReference type="AlphaFoldDB" id="A0AAN6Y1P4"/>
<evidence type="ECO:0000313" key="3">
    <source>
        <dbReference type="Proteomes" id="UP001301769"/>
    </source>
</evidence>